<evidence type="ECO:0000256" key="3">
    <source>
        <dbReference type="SAM" id="SignalP"/>
    </source>
</evidence>
<keyword evidence="2" id="KW-0456">Lyase</keyword>
<dbReference type="RefSeq" id="WP_188219659.1">
    <property type="nucleotide sequence ID" value="NZ_NASZ01000002.1"/>
</dbReference>
<reference evidence="5 6" key="1">
    <citation type="journal article" date="2020" name="Microbiol. Res.">
        <title>Flavobacterium pokkalii sp. nov., a novel plant growth promoting native rhizobacteria isolated from pokkali rice grown in coastal saline affected agricultural regions of southern India, Kerala.</title>
        <authorList>
            <person name="Menon R.R."/>
            <person name="Kumari S."/>
            <person name="Viver T."/>
            <person name="Rameshkumar N."/>
        </authorList>
    </citation>
    <scope>NUCLEOTIDE SEQUENCE [LARGE SCALE GENOMIC DNA]</scope>
    <source>
        <strain evidence="5 6">L1I52</strain>
    </source>
</reference>
<keyword evidence="1 3" id="KW-0732">Signal</keyword>
<comment type="caution">
    <text evidence="5">The sequence shown here is derived from an EMBL/GenBank/DDBJ whole genome shotgun (WGS) entry which is preliminary data.</text>
</comment>
<dbReference type="InterPro" id="IPR011050">
    <property type="entry name" value="Pectin_lyase_fold/virulence"/>
</dbReference>
<dbReference type="SUPFAM" id="SSF49373">
    <property type="entry name" value="Invasin/intimin cell-adhesion fragments"/>
    <property type="match status" value="4"/>
</dbReference>
<feature type="domain" description="Pectate lyase" evidence="4">
    <location>
        <begin position="172"/>
        <end position="380"/>
    </location>
</feature>
<dbReference type="InterPro" id="IPR041253">
    <property type="entry name" value="CBM77"/>
</dbReference>
<dbReference type="Gene3D" id="2.160.20.10">
    <property type="entry name" value="Single-stranded right-handed beta-helix, Pectin lyase-like"/>
    <property type="match status" value="2"/>
</dbReference>
<dbReference type="InterPro" id="IPR013783">
    <property type="entry name" value="Ig-like_fold"/>
</dbReference>
<feature type="signal peptide" evidence="3">
    <location>
        <begin position="1"/>
        <end position="19"/>
    </location>
</feature>
<dbReference type="PANTHER" id="PTHR31683">
    <property type="entry name" value="PECTATE LYASE 18-RELATED"/>
    <property type="match status" value="1"/>
</dbReference>
<dbReference type="Proteomes" id="UP000661715">
    <property type="component" value="Unassembled WGS sequence"/>
</dbReference>
<accession>A0ABR7UMU1</accession>
<dbReference type="Pfam" id="PF18283">
    <property type="entry name" value="CBM77"/>
    <property type="match status" value="1"/>
</dbReference>
<proteinExistence type="predicted"/>
<dbReference type="PANTHER" id="PTHR31683:SF18">
    <property type="entry name" value="PECTATE LYASE 21-RELATED"/>
    <property type="match status" value="1"/>
</dbReference>
<keyword evidence="6" id="KW-1185">Reference proteome</keyword>
<evidence type="ECO:0000259" key="4">
    <source>
        <dbReference type="SMART" id="SM00656"/>
    </source>
</evidence>
<dbReference type="Pfam" id="PF18962">
    <property type="entry name" value="Por_Secre_tail"/>
    <property type="match status" value="1"/>
</dbReference>
<dbReference type="NCBIfam" id="TIGR04183">
    <property type="entry name" value="Por_Secre_tail"/>
    <property type="match status" value="1"/>
</dbReference>
<gene>
    <name evidence="5" type="ORF">B6A10_03010</name>
</gene>
<protein>
    <recommendedName>
        <fullName evidence="4">Pectate lyase domain-containing protein</fullName>
    </recommendedName>
</protein>
<feature type="chain" id="PRO_5046225882" description="Pectate lyase domain-containing protein" evidence="3">
    <location>
        <begin position="20"/>
        <end position="2636"/>
    </location>
</feature>
<dbReference type="Gene3D" id="2.60.40.1080">
    <property type="match status" value="4"/>
</dbReference>
<dbReference type="SUPFAM" id="SSF51126">
    <property type="entry name" value="Pectin lyase-like"/>
    <property type="match status" value="2"/>
</dbReference>
<evidence type="ECO:0000313" key="5">
    <source>
        <dbReference type="EMBL" id="MBD0724141.1"/>
    </source>
</evidence>
<dbReference type="InterPro" id="IPR002022">
    <property type="entry name" value="Pec_lyase"/>
</dbReference>
<organism evidence="5 6">
    <name type="scientific">Flavobacterium pokkalii</name>
    <dbReference type="NCBI Taxonomy" id="1940408"/>
    <lineage>
        <taxon>Bacteria</taxon>
        <taxon>Pseudomonadati</taxon>
        <taxon>Bacteroidota</taxon>
        <taxon>Flavobacteriia</taxon>
        <taxon>Flavobacteriales</taxon>
        <taxon>Flavobacteriaceae</taxon>
        <taxon>Flavobacterium</taxon>
    </lineage>
</organism>
<name>A0ABR7UMU1_9FLAO</name>
<dbReference type="SMART" id="SM00656">
    <property type="entry name" value="Amb_all"/>
    <property type="match status" value="1"/>
</dbReference>
<dbReference type="InterPro" id="IPR026444">
    <property type="entry name" value="Secre_tail"/>
</dbReference>
<evidence type="ECO:0000256" key="1">
    <source>
        <dbReference type="ARBA" id="ARBA00022729"/>
    </source>
</evidence>
<evidence type="ECO:0000313" key="6">
    <source>
        <dbReference type="Proteomes" id="UP000661715"/>
    </source>
</evidence>
<dbReference type="InterPro" id="IPR012334">
    <property type="entry name" value="Pectin_lyas_fold"/>
</dbReference>
<evidence type="ECO:0000256" key="2">
    <source>
        <dbReference type="ARBA" id="ARBA00023239"/>
    </source>
</evidence>
<sequence length="2636" mass="278630">MKRILLYLTMMFASLQMFSQSVTITESVGWLESAYVKWQTVSGAQSYNVYYSGNGLTNQKIDNQLIRSYGSYFRADVLGLAAGTYTITVKPVISGSETSGATTQSLTVLAHDRNGFAFQGGRIPGAYNMDGTPKANAVIVYVSENTKNTVSLNVTGATTNPCVGLQTILDGFKKGNDSRPLIVRLIGQVKDLSYMLAGDIVVENKSGANSITLEGVGDDAVADGWGIRIKNAANIEIRNIATINCNSDEGDNIGLQQDNECVWVHNCDFFYGNAGSDADQIKGDGALDSKRSNWVTFSYNHFWDSGKSNLLGLSEGVNPGYITYHHNWYDHSDSRHPRVRFYSAHIYNNYYDGVAKYGAGSTMGSSLFVEGNYYRNAKYPMLISLQGTDVWSSSKQANDPANMGTFSGENGGVIKAFNNTFDADLATNNMRFVAYGDTNPLYNISGKISSTIDFDAYVGATRSEQVPATVKSYAGANTYNNFDTDPSLYVNALVPDSPETAKTKVIQYAGRVGGGDFKWTFNNNSDDTSSAVITALKTAVTNYTSSLVAIQGETVVSSQTLVATTNNNSQTVTSGSAIASIVFTWGGDATDATVTGLPASGLSFVKDSNAKTITISGTPTANVTYSIATTGATGNPATATGTITVVQPGTTTGGEVHNFTVSGKTSSFYTITGTMNSTNGSQTYDGLTLTSRLKIESATSITYTTTGVSTLTLVFDSTFSGAIKLNGSSYTASAGIVIIPSLAAGSYSITKGDPTNLYYIKTAYDTPTLVNPSISNFSVANKTVGDAAFNLTAPTSNSDGVFSYTSSNTSVATISGSTVTIVGAGTTTITANQAATATYAAGSIATTLTVNSAAVSNPTPTFSNFSIPNKTVGDAAFTLTAPTSNSDGVFSYTSSDTNVATISGSTVTIVGAGTTIITANQEATATYGAGSIAVNFIVSSAATSSKMDVWDFGAEQLDTSLYNNMLDVTTINGWYPSTTVAGSISTSNTMPTAFTVGALSWVGNASDRLRTTNTSITRYDANIASVTNYTGRVYCNGTPTLSSGVPTNRFMRIVLDKDDEVTIITRTDADAVLSFVDENNPTLQTETLNVLAADLTTTAIFVAKNSSTFKIYSNGKTSFYRILRKSASTSTVSLTAPTLSNFSMANKKVGDAAFALTAPTSTSDGAFTYTSSNTSVATISGNTVTIVGAGTTTITANQEATSTYASGSIAATLTVTAPLTTPILSNFTISNKTVGDAAFTLTAPVSNSDGTFTYTSSNTAVATINGNTVTIVGEGSTTITANQAATVTYAAGSITADLTVVSAPVASSVIYDFRDGVIIAAGKSADNVVTLSGGNYKLHGATYGLNMKVDGQIDIAVTGSCTVRFLGSQYSSLQMEGTATSTGDLGTKATKVVVDRVDTFEFAYIGGPRTLRFKLVAPGTDLYLPLLEIIPNNVTIAKADVWDFGGVQLDEVLYNNKLDVNTINAWYSSTITAGSTGVVLPSSFTAGDLGWVGGTNDRLRTSNTAITRYDTNLGSGAAAGFTGRIYVNGTAQTGRYLSFNLKEDDELTVFANSDAAGKLNFVFVSDANVQSDLVETTTTTTEYKFVAKKTGSYKIFDPVNKPSYYRVLRKSATYVTVSGAIDITKAADIPDGYTVDFTNEVGKTWSATVSNGKYSVIVPADYTYTLSIGNANGYLITSGDTFAVTADATTNDIAVSKITLYTVTGNVAGLGTDITNLSLKYTPDPAANSAYVPASVVNTTTAQYSVKLEAGVAYTISGIGVNEYEILANTITANANATADVAFTLKPKYKVTITAPTLDATQLSKLGLKFSNSNETGVSYTFTDVNNINLRNGTYSVTALGLDEYPIELALTSNLVVSNAAVSKELTFKPVSVWSFDDKVISNGTTSYKGMLFTGSVVNEIAKGHLNAAAGSTISVPVSPNQKVIVTYYYAANFSVAGGNAVTTTSGSTSLLEKTEYVYTGTSAGNVVIAVNGTTYFTEISVEQIVAYAPVITVGVDKDYQTINAALKAISRMVRTSSQRVSVVIDPGNYEEMIVVNSPNVTFRNASSTPSIALKNKGVDIDANAVRITSYYGYGYSYYSQGNDNKWNAEVLAVNKANNSYTYENVSGTTNGSYWDATAVIAANGFEAENIIFENSFNQYISKKESQDKVVMWAVGNKGLRPTDYGNTAVQNRSFVERAAAIAIPNGVDKTILKNCRVVGRQDSFYGGQGSRVAIYKGVMMGAVDYIFGGMTAVFYKTDFAMNVSDVAGDAAYLTAPQQSSGRGYLLYECKVTSAEPGVETASAYRAKPGYFGRPWAANTSEVVVYKATVETSNYPGSEGLSLISPEAWSNSLSGTSDNIYEFGTIENSGVNNSGNRASWSKVLSTPVLTDGTEITPFNFTKGTDGWDPFPILETITTLPNNNFTVKVNSATCNGMQNGSIVVSSKEQTLNYNVSINLTNLTLNSTAGYTQAIENLAAGVYNVCFTTPDIAGYSQCFEVKIEEPEKIVVSSFVSKNSNTVRLALKGAATYKVAVNGVEEIVSASEYSAKLTSGLNTIAVSTDLECQGTYNETVFLSEDIQYFPNPTSGPVEIYLAGNDAQVRVRVFDMAGNRIFDMEKSIAADRNVGVDLSAYVSGVYLVELEGKTISKTFKIVKK</sequence>
<dbReference type="InterPro" id="IPR045032">
    <property type="entry name" value="PEL"/>
</dbReference>
<dbReference type="Gene3D" id="2.60.40.10">
    <property type="entry name" value="Immunoglobulins"/>
    <property type="match status" value="1"/>
</dbReference>
<dbReference type="EMBL" id="NASZ01000002">
    <property type="protein sequence ID" value="MBD0724141.1"/>
    <property type="molecule type" value="Genomic_DNA"/>
</dbReference>
<dbReference type="InterPro" id="IPR008964">
    <property type="entry name" value="Invasin/intimin_cell_adhesion"/>
</dbReference>